<dbReference type="AlphaFoldDB" id="A0A1H3ZD86"/>
<reference evidence="3 4" key="1">
    <citation type="submission" date="2016-10" db="EMBL/GenBank/DDBJ databases">
        <authorList>
            <person name="de Groot N.N."/>
        </authorList>
    </citation>
    <scope>NUCLEOTIDE SEQUENCE [LARGE SCALE GENOMIC DNA]</scope>
    <source>
        <strain evidence="3 4">SR12</strain>
    </source>
</reference>
<sequence>MESQSTQHRGLKRLGLGLVVFLVVCILGFYAYTSDYYHADATARAVMTTDSTIEVVDNLTILHPENPNGTGLIFYPGAKVEAKAYLPLLEKLKVQGITCVLVKMPYNMAIFNPDAADAVYAAVPEISRWYIGGHSMGGAMASSYAAGHPQDVEGLILLGAYIYGDYLPEKTLTVYGSFNANLEKNINYTENIVVIDGGNHAQFGNYGIQKGDPLATISSEEQQNAAVAAIVDFMKEK</sequence>
<dbReference type="InterPro" id="IPR029058">
    <property type="entry name" value="AB_hydrolase_fold"/>
</dbReference>
<organism evidence="3 4">
    <name type="scientific">Eubacterium aggregans</name>
    <dbReference type="NCBI Taxonomy" id="81409"/>
    <lineage>
        <taxon>Bacteria</taxon>
        <taxon>Bacillati</taxon>
        <taxon>Bacillota</taxon>
        <taxon>Clostridia</taxon>
        <taxon>Eubacteriales</taxon>
        <taxon>Eubacteriaceae</taxon>
        <taxon>Eubacterium</taxon>
    </lineage>
</organism>
<keyword evidence="4" id="KW-1185">Reference proteome</keyword>
<evidence type="ECO:0000313" key="4">
    <source>
        <dbReference type="Proteomes" id="UP000199394"/>
    </source>
</evidence>
<accession>A0A1H3ZD86</accession>
<name>A0A1H3ZD86_9FIRM</name>
<dbReference type="Pfam" id="PF12695">
    <property type="entry name" value="Abhydrolase_5"/>
    <property type="match status" value="1"/>
</dbReference>
<protein>
    <submittedName>
        <fullName evidence="3">Alpha/beta hydrolase family protein</fullName>
    </submittedName>
</protein>
<dbReference type="Gene3D" id="3.40.50.1820">
    <property type="entry name" value="alpha/beta hydrolase"/>
    <property type="match status" value="1"/>
</dbReference>
<evidence type="ECO:0000313" key="3">
    <source>
        <dbReference type="EMBL" id="SEA21743.1"/>
    </source>
</evidence>
<dbReference type="InterPro" id="IPR029059">
    <property type="entry name" value="AB_hydrolase_5"/>
</dbReference>
<feature type="domain" description="Alpha/beta hydrolase fold-5" evidence="2">
    <location>
        <begin position="71"/>
        <end position="224"/>
    </location>
</feature>
<feature type="transmembrane region" description="Helical" evidence="1">
    <location>
        <begin position="14"/>
        <end position="32"/>
    </location>
</feature>
<dbReference type="SUPFAM" id="SSF53474">
    <property type="entry name" value="alpha/beta-Hydrolases"/>
    <property type="match status" value="1"/>
</dbReference>
<dbReference type="EMBL" id="FNRK01000005">
    <property type="protein sequence ID" value="SEA21743.1"/>
    <property type="molecule type" value="Genomic_DNA"/>
</dbReference>
<dbReference type="GO" id="GO:0016787">
    <property type="term" value="F:hydrolase activity"/>
    <property type="evidence" value="ECO:0007669"/>
    <property type="project" value="UniProtKB-KW"/>
</dbReference>
<keyword evidence="1" id="KW-0472">Membrane</keyword>
<proteinExistence type="predicted"/>
<keyword evidence="1" id="KW-1133">Transmembrane helix</keyword>
<dbReference type="OrthoDB" id="9780932at2"/>
<dbReference type="RefSeq" id="WP_090305694.1">
    <property type="nucleotide sequence ID" value="NZ_FNRK01000005.1"/>
</dbReference>
<gene>
    <name evidence="3" type="ORF">SAMN04515656_105118</name>
</gene>
<dbReference type="STRING" id="81409.SAMN04515656_105118"/>
<keyword evidence="3" id="KW-0378">Hydrolase</keyword>
<evidence type="ECO:0000256" key="1">
    <source>
        <dbReference type="SAM" id="Phobius"/>
    </source>
</evidence>
<evidence type="ECO:0000259" key="2">
    <source>
        <dbReference type="Pfam" id="PF12695"/>
    </source>
</evidence>
<dbReference type="Proteomes" id="UP000199394">
    <property type="component" value="Unassembled WGS sequence"/>
</dbReference>
<keyword evidence="1" id="KW-0812">Transmembrane</keyword>